<dbReference type="Proteomes" id="UP001499978">
    <property type="component" value="Unassembled WGS sequence"/>
</dbReference>
<evidence type="ECO:0000256" key="2">
    <source>
        <dbReference type="ARBA" id="ARBA00022692"/>
    </source>
</evidence>
<feature type="transmembrane region" description="Helical" evidence="5">
    <location>
        <begin position="44"/>
        <end position="66"/>
    </location>
</feature>
<dbReference type="InterPro" id="IPR051784">
    <property type="entry name" value="Nod_factor_ABC_transporter"/>
</dbReference>
<keyword evidence="3 5" id="KW-1133">Transmembrane helix</keyword>
<dbReference type="RefSeq" id="WP_344174350.1">
    <property type="nucleotide sequence ID" value="NZ_BAAARY010000029.1"/>
</dbReference>
<comment type="caution">
    <text evidence="7">The sequence shown here is derived from an EMBL/GenBank/DDBJ whole genome shotgun (WGS) entry which is preliminary data.</text>
</comment>
<feature type="transmembrane region" description="Helical" evidence="5">
    <location>
        <begin position="96"/>
        <end position="118"/>
    </location>
</feature>
<keyword evidence="2 5" id="KW-0812">Transmembrane</keyword>
<evidence type="ECO:0000256" key="5">
    <source>
        <dbReference type="SAM" id="Phobius"/>
    </source>
</evidence>
<feature type="transmembrane region" description="Helical" evidence="5">
    <location>
        <begin position="167"/>
        <end position="186"/>
    </location>
</feature>
<name>A0ABN3NSY1_9ACTN</name>
<sequence length="251" mass="26964">MYAYARVQALLILRSPGQFAILTMVPLYSSVFFTVLIHHHRQSAATVVALTAFGMSMWAHAMFVGAEAVDDDRRDGTLEHGLLRPENYLRALVTRVSVSCALSLPVLGEVIVVGRLLFGLPITVARPAMCLLVIGLVVAGTVGAALLTSALMVLVHAARTMQNAMTYPFYLLGGLLLPASTLPPPFDWLARGFFLAHGFALLRELVLGSAPHLAGRLILLVAMVLAQLAVGVAALRWVMHSSRHGKVSLHG</sequence>
<proteinExistence type="predicted"/>
<dbReference type="EMBL" id="BAAARY010000029">
    <property type="protein sequence ID" value="GAA2531908.1"/>
    <property type="molecule type" value="Genomic_DNA"/>
</dbReference>
<feature type="transmembrane region" description="Helical" evidence="5">
    <location>
        <begin position="130"/>
        <end position="155"/>
    </location>
</feature>
<feature type="transmembrane region" description="Helical" evidence="5">
    <location>
        <begin position="19"/>
        <end position="37"/>
    </location>
</feature>
<keyword evidence="8" id="KW-1185">Reference proteome</keyword>
<comment type="subcellular location">
    <subcellularLocation>
        <location evidence="1">Membrane</location>
        <topology evidence="1">Multi-pass membrane protein</topology>
    </subcellularLocation>
</comment>
<protein>
    <recommendedName>
        <fullName evidence="6">ABC-2 type transporter transmembrane domain-containing protein</fullName>
    </recommendedName>
</protein>
<accession>A0ABN3NSY1</accession>
<organism evidence="7 8">
    <name type="scientific">Pilimelia columellifera subsp. columellifera</name>
    <dbReference type="NCBI Taxonomy" id="706583"/>
    <lineage>
        <taxon>Bacteria</taxon>
        <taxon>Bacillati</taxon>
        <taxon>Actinomycetota</taxon>
        <taxon>Actinomycetes</taxon>
        <taxon>Micromonosporales</taxon>
        <taxon>Micromonosporaceae</taxon>
        <taxon>Pilimelia</taxon>
    </lineage>
</organism>
<gene>
    <name evidence="7" type="ORF">GCM10010201_34230</name>
</gene>
<evidence type="ECO:0000256" key="3">
    <source>
        <dbReference type="ARBA" id="ARBA00022989"/>
    </source>
</evidence>
<dbReference type="InterPro" id="IPR013525">
    <property type="entry name" value="ABC2_TM"/>
</dbReference>
<dbReference type="PANTHER" id="PTHR43229:SF6">
    <property type="entry name" value="ABC-TYPE MULTIDRUG TRANSPORT SYSTEM, PERMEASE COMPONENT"/>
    <property type="match status" value="1"/>
</dbReference>
<dbReference type="Pfam" id="PF01061">
    <property type="entry name" value="ABC2_membrane"/>
    <property type="match status" value="1"/>
</dbReference>
<dbReference type="PANTHER" id="PTHR43229">
    <property type="entry name" value="NODULATION PROTEIN J"/>
    <property type="match status" value="1"/>
</dbReference>
<evidence type="ECO:0000256" key="1">
    <source>
        <dbReference type="ARBA" id="ARBA00004141"/>
    </source>
</evidence>
<evidence type="ECO:0000259" key="6">
    <source>
        <dbReference type="Pfam" id="PF01061"/>
    </source>
</evidence>
<evidence type="ECO:0000256" key="4">
    <source>
        <dbReference type="ARBA" id="ARBA00023136"/>
    </source>
</evidence>
<keyword evidence="4 5" id="KW-0472">Membrane</keyword>
<feature type="domain" description="ABC-2 type transporter transmembrane" evidence="6">
    <location>
        <begin position="7"/>
        <end position="205"/>
    </location>
</feature>
<evidence type="ECO:0000313" key="8">
    <source>
        <dbReference type="Proteomes" id="UP001499978"/>
    </source>
</evidence>
<feature type="transmembrane region" description="Helical" evidence="5">
    <location>
        <begin position="217"/>
        <end position="238"/>
    </location>
</feature>
<reference evidence="7 8" key="1">
    <citation type="journal article" date="2019" name="Int. J. Syst. Evol. Microbiol.">
        <title>The Global Catalogue of Microorganisms (GCM) 10K type strain sequencing project: providing services to taxonomists for standard genome sequencing and annotation.</title>
        <authorList>
            <consortium name="The Broad Institute Genomics Platform"/>
            <consortium name="The Broad Institute Genome Sequencing Center for Infectious Disease"/>
            <person name="Wu L."/>
            <person name="Ma J."/>
        </authorList>
    </citation>
    <scope>NUCLEOTIDE SEQUENCE [LARGE SCALE GENOMIC DNA]</scope>
    <source>
        <strain evidence="7 8">JCM 3367</strain>
    </source>
</reference>
<evidence type="ECO:0000313" key="7">
    <source>
        <dbReference type="EMBL" id="GAA2531908.1"/>
    </source>
</evidence>